<gene>
    <name evidence="18" type="ORF">EDC90_101460</name>
</gene>
<feature type="coiled-coil region" evidence="14">
    <location>
        <begin position="379"/>
        <end position="406"/>
    </location>
</feature>
<evidence type="ECO:0000256" key="11">
    <source>
        <dbReference type="ARBA" id="ARBA00034923"/>
    </source>
</evidence>
<evidence type="ECO:0000256" key="10">
    <source>
        <dbReference type="ARBA" id="ARBA00034808"/>
    </source>
</evidence>
<evidence type="ECO:0000256" key="5">
    <source>
        <dbReference type="ARBA" id="ARBA00022840"/>
    </source>
</evidence>
<dbReference type="OrthoDB" id="9806690at2"/>
<comment type="similarity">
    <text evidence="1">Belongs to the helicase family. UvrD subfamily.</text>
</comment>
<evidence type="ECO:0000256" key="14">
    <source>
        <dbReference type="SAM" id="Coils"/>
    </source>
</evidence>
<dbReference type="CDD" id="cd18807">
    <property type="entry name" value="SF1_C_UvrD"/>
    <property type="match status" value="1"/>
</dbReference>
<comment type="catalytic activity">
    <reaction evidence="12">
        <text>ATP + H2O = ADP + phosphate + H(+)</text>
        <dbReference type="Rhea" id="RHEA:13065"/>
        <dbReference type="ChEBI" id="CHEBI:15377"/>
        <dbReference type="ChEBI" id="CHEBI:15378"/>
        <dbReference type="ChEBI" id="CHEBI:30616"/>
        <dbReference type="ChEBI" id="CHEBI:43474"/>
        <dbReference type="ChEBI" id="CHEBI:456216"/>
        <dbReference type="EC" id="5.6.2.4"/>
    </reaction>
</comment>
<dbReference type="FunFam" id="3.40.50.300:FF:001890">
    <property type="entry name" value="DNA helicase"/>
    <property type="match status" value="1"/>
</dbReference>
<evidence type="ECO:0000256" key="9">
    <source>
        <dbReference type="ARBA" id="ARBA00034617"/>
    </source>
</evidence>
<evidence type="ECO:0000256" key="3">
    <source>
        <dbReference type="ARBA" id="ARBA00022801"/>
    </source>
</evidence>
<comment type="function">
    <text evidence="8">Has both ATPase and helicase activities. Unwinds DNA duplexes with 3' to 5' polarity with respect to the bound strand and initiates unwinding most effectively when a single-stranded region is present. Involved in the post-incision events of nucleotide excision repair and methyl-directed mismatch repair.</text>
</comment>
<feature type="region of interest" description="Disordered" evidence="15">
    <location>
        <begin position="716"/>
        <end position="739"/>
    </location>
</feature>
<keyword evidence="3 13" id="KW-0378">Hydrolase</keyword>
<evidence type="ECO:0000256" key="15">
    <source>
        <dbReference type="SAM" id="MobiDB-lite"/>
    </source>
</evidence>
<dbReference type="GO" id="GO:0003677">
    <property type="term" value="F:DNA binding"/>
    <property type="evidence" value="ECO:0007669"/>
    <property type="project" value="UniProtKB-KW"/>
</dbReference>
<comment type="caution">
    <text evidence="18">The sequence shown here is derived from an EMBL/GenBank/DDBJ whole genome shotgun (WGS) entry which is preliminary data.</text>
</comment>
<evidence type="ECO:0000259" key="17">
    <source>
        <dbReference type="PROSITE" id="PS51217"/>
    </source>
</evidence>
<keyword evidence="14" id="KW-0175">Coiled coil</keyword>
<dbReference type="SUPFAM" id="SSF52540">
    <property type="entry name" value="P-loop containing nucleoside triphosphate hydrolases"/>
    <property type="match status" value="1"/>
</dbReference>
<dbReference type="InterPro" id="IPR014017">
    <property type="entry name" value="DNA_helicase_UvrD-like_C"/>
</dbReference>
<dbReference type="InterPro" id="IPR014016">
    <property type="entry name" value="UvrD-like_ATP-bd"/>
</dbReference>
<dbReference type="PROSITE" id="PS51198">
    <property type="entry name" value="UVRD_HELICASE_ATP_BIND"/>
    <property type="match status" value="1"/>
</dbReference>
<dbReference type="Proteomes" id="UP000295097">
    <property type="component" value="Unassembled WGS sequence"/>
</dbReference>
<dbReference type="PANTHER" id="PTHR11070:SF2">
    <property type="entry name" value="ATP-DEPENDENT DNA HELICASE SRS2"/>
    <property type="match status" value="1"/>
</dbReference>
<evidence type="ECO:0000313" key="18">
    <source>
        <dbReference type="EMBL" id="TCT39095.1"/>
    </source>
</evidence>
<evidence type="ECO:0000256" key="13">
    <source>
        <dbReference type="PROSITE-ProRule" id="PRU00560"/>
    </source>
</evidence>
<organism evidence="18 19">
    <name type="scientific">Martelella mediterranea</name>
    <dbReference type="NCBI Taxonomy" id="293089"/>
    <lineage>
        <taxon>Bacteria</taxon>
        <taxon>Pseudomonadati</taxon>
        <taxon>Pseudomonadota</taxon>
        <taxon>Alphaproteobacteria</taxon>
        <taxon>Hyphomicrobiales</taxon>
        <taxon>Aurantimonadaceae</taxon>
        <taxon>Martelella</taxon>
    </lineage>
</organism>
<dbReference type="GO" id="GO:0005524">
    <property type="term" value="F:ATP binding"/>
    <property type="evidence" value="ECO:0007669"/>
    <property type="project" value="UniProtKB-UniRule"/>
</dbReference>
<dbReference type="PROSITE" id="PS51217">
    <property type="entry name" value="UVRD_HELICASE_CTER"/>
    <property type="match status" value="1"/>
</dbReference>
<feature type="domain" description="UvrD-like helicase ATP-binding" evidence="16">
    <location>
        <begin position="53"/>
        <end position="340"/>
    </location>
</feature>
<accession>A0A4R3NTM7</accession>
<sequence>MIHGGDDIPFFDDDDDPARAARPEASGSGAKPGGLAARAMAARRQPEVPDYVAGLNPEQRDAVETTEGPLLVLAGAGTGKTRVLTTRIAHILASGRAYPSQILAVTFTNKAAREMKERIGMLVGGAVEGMPWLGTFHSIGVKFLRRHAEMAGLRSDFSILDTDDVIRLIKQLIQAEGLDDKRWPARQFASMIDGWKNKGLTPEMIAEGDARAFANGKGRQLYQAYQDRLKTLNACDFGDLLLHPIRIFRENPDILKEYHRRFRYILVDEYQDTNTAQYMWLRLLAQRPDGDGAPINICCVGDDDQSIYGWRGAEVDNILRFEKDFRGARVIRLERNYRSTAHILGAAGHLISHNDGRLGKTLFTEHSDPDEAKVQVHAAWDSEEEARAVGEEIEQAQRNGENLNDMAILVRASFQMREFEDRFVTLGLNYRVIGGPRFYERLEVRDALAYFRLTCQPADDLALERIINTPKRGLGDASVRKVHDYARARGIPMLAAARELSETDELKPKPRKALYDVVTQFQRWQELLETTPHTELAEQILEESGYTEMWQNDRSAEAPGRLENLKELIRSMEGFESMRGFLEHISLVTDTDQSEDMDAVSIMTLHSAKGLEFGTVFLPGWEEGLFPHQRALDESGRAGLEEERRLAYVGLTRAKRNCHIWFVANRRIHGLWQSTMPSRFLDELPEDHVEVGETDVSYGGYGQSRFDRSEPFSNTYATPGWKRAQSNRSDATRDNWGTRSGHAVERIGYGESGPKGQTIDGELVARSVETGSSRFSVGDRVFHLKFGNGNIASIEGNKLTIDFDKAGQKRVLDGFVKPVDSP</sequence>
<dbReference type="EC" id="5.6.2.4" evidence="10"/>
<dbReference type="InterPro" id="IPR000212">
    <property type="entry name" value="DNA_helicase_UvrD/REP"/>
</dbReference>
<feature type="domain" description="UvrD-like helicase C-terminal" evidence="17">
    <location>
        <begin position="341"/>
        <end position="610"/>
    </location>
</feature>
<evidence type="ECO:0000256" key="6">
    <source>
        <dbReference type="ARBA" id="ARBA00023125"/>
    </source>
</evidence>
<dbReference type="GO" id="GO:0033202">
    <property type="term" value="C:DNA helicase complex"/>
    <property type="evidence" value="ECO:0007669"/>
    <property type="project" value="TreeGrafter"/>
</dbReference>
<evidence type="ECO:0000256" key="1">
    <source>
        <dbReference type="ARBA" id="ARBA00009922"/>
    </source>
</evidence>
<keyword evidence="19" id="KW-1185">Reference proteome</keyword>
<reference evidence="18 19" key="1">
    <citation type="submission" date="2019-03" db="EMBL/GenBank/DDBJ databases">
        <title>Freshwater and sediment microbial communities from various areas in North America, analyzing microbe dynamics in response to fracking.</title>
        <authorList>
            <person name="Lamendella R."/>
        </authorList>
    </citation>
    <scope>NUCLEOTIDE SEQUENCE [LARGE SCALE GENOMIC DNA]</scope>
    <source>
        <strain evidence="18 19">175.2</strain>
    </source>
</reference>
<dbReference type="AlphaFoldDB" id="A0A4R3NTM7"/>
<dbReference type="GO" id="GO:0043138">
    <property type="term" value="F:3'-5' DNA helicase activity"/>
    <property type="evidence" value="ECO:0007669"/>
    <property type="project" value="UniProtKB-EC"/>
</dbReference>
<dbReference type="Pfam" id="PF13361">
    <property type="entry name" value="UvrD_C"/>
    <property type="match status" value="1"/>
</dbReference>
<dbReference type="RefSeq" id="WP_132311430.1">
    <property type="nucleotide sequence ID" value="NZ_SMAR01000014.1"/>
</dbReference>
<keyword evidence="5 13" id="KW-0067">ATP-binding</keyword>
<dbReference type="FunFam" id="1.10.10.160:FF:000001">
    <property type="entry name" value="ATP-dependent DNA helicase"/>
    <property type="match status" value="1"/>
</dbReference>
<dbReference type="EMBL" id="SMAR01000014">
    <property type="protein sequence ID" value="TCT39095.1"/>
    <property type="molecule type" value="Genomic_DNA"/>
</dbReference>
<dbReference type="GO" id="GO:0016887">
    <property type="term" value="F:ATP hydrolysis activity"/>
    <property type="evidence" value="ECO:0007669"/>
    <property type="project" value="RHEA"/>
</dbReference>
<dbReference type="Gene3D" id="3.40.50.300">
    <property type="entry name" value="P-loop containing nucleotide triphosphate hydrolases"/>
    <property type="match status" value="2"/>
</dbReference>
<dbReference type="GO" id="GO:0005829">
    <property type="term" value="C:cytosol"/>
    <property type="evidence" value="ECO:0007669"/>
    <property type="project" value="TreeGrafter"/>
</dbReference>
<dbReference type="Gene3D" id="1.10.486.10">
    <property type="entry name" value="PCRA, domain 4"/>
    <property type="match status" value="1"/>
</dbReference>
<evidence type="ECO:0000256" key="2">
    <source>
        <dbReference type="ARBA" id="ARBA00022741"/>
    </source>
</evidence>
<dbReference type="Pfam" id="PF00580">
    <property type="entry name" value="UvrD-helicase"/>
    <property type="match status" value="1"/>
</dbReference>
<evidence type="ECO:0000256" key="4">
    <source>
        <dbReference type="ARBA" id="ARBA00022806"/>
    </source>
</evidence>
<keyword evidence="4 13" id="KW-0347">Helicase</keyword>
<keyword evidence="2 13" id="KW-0547">Nucleotide-binding</keyword>
<dbReference type="PANTHER" id="PTHR11070">
    <property type="entry name" value="UVRD / RECB / PCRA DNA HELICASE FAMILY MEMBER"/>
    <property type="match status" value="1"/>
</dbReference>
<dbReference type="GO" id="GO:0000725">
    <property type="term" value="P:recombinational repair"/>
    <property type="evidence" value="ECO:0007669"/>
    <property type="project" value="TreeGrafter"/>
</dbReference>
<evidence type="ECO:0000313" key="19">
    <source>
        <dbReference type="Proteomes" id="UP000295097"/>
    </source>
</evidence>
<protein>
    <recommendedName>
        <fullName evidence="10">DNA 3'-5' helicase</fullName>
        <ecNumber evidence="10">5.6.2.4</ecNumber>
    </recommendedName>
    <alternativeName>
        <fullName evidence="11">DNA 3'-5' helicase II</fullName>
    </alternativeName>
</protein>
<feature type="region of interest" description="Disordered" evidence="15">
    <location>
        <begin position="1"/>
        <end position="41"/>
    </location>
</feature>
<evidence type="ECO:0000256" key="7">
    <source>
        <dbReference type="ARBA" id="ARBA00023235"/>
    </source>
</evidence>
<comment type="catalytic activity">
    <reaction evidence="9">
        <text>Couples ATP hydrolysis with the unwinding of duplex DNA by translocating in the 3'-5' direction.</text>
        <dbReference type="EC" id="5.6.2.4"/>
    </reaction>
</comment>
<proteinExistence type="inferred from homology"/>
<dbReference type="InterPro" id="IPR027417">
    <property type="entry name" value="P-loop_NTPase"/>
</dbReference>
<keyword evidence="7" id="KW-0413">Isomerase</keyword>
<evidence type="ECO:0000256" key="12">
    <source>
        <dbReference type="ARBA" id="ARBA00048988"/>
    </source>
</evidence>
<evidence type="ECO:0000256" key="8">
    <source>
        <dbReference type="ARBA" id="ARBA00025289"/>
    </source>
</evidence>
<dbReference type="CDD" id="cd17932">
    <property type="entry name" value="DEXQc_UvrD"/>
    <property type="match status" value="1"/>
</dbReference>
<dbReference type="FunFam" id="1.10.486.10:FF:000003">
    <property type="entry name" value="ATP-dependent DNA helicase"/>
    <property type="match status" value="1"/>
</dbReference>
<dbReference type="GO" id="GO:0009314">
    <property type="term" value="P:response to radiation"/>
    <property type="evidence" value="ECO:0007669"/>
    <property type="project" value="UniProtKB-ARBA"/>
</dbReference>
<dbReference type="Gene3D" id="1.10.10.160">
    <property type="match status" value="1"/>
</dbReference>
<keyword evidence="6" id="KW-0238">DNA-binding</keyword>
<dbReference type="InterPro" id="IPR013986">
    <property type="entry name" value="DExx_box_DNA_helicase_dom_sf"/>
</dbReference>
<evidence type="ECO:0000259" key="16">
    <source>
        <dbReference type="PROSITE" id="PS51198"/>
    </source>
</evidence>
<name>A0A4R3NTM7_9HYPH</name>
<feature type="binding site" evidence="13">
    <location>
        <begin position="74"/>
        <end position="81"/>
    </location>
    <ligand>
        <name>ATP</name>
        <dbReference type="ChEBI" id="CHEBI:30616"/>
    </ligand>
</feature>